<evidence type="ECO:0000259" key="2">
    <source>
        <dbReference type="Pfam" id="PF17667"/>
    </source>
</evidence>
<feature type="compositionally biased region" description="Polar residues" evidence="1">
    <location>
        <begin position="389"/>
        <end position="402"/>
    </location>
</feature>
<evidence type="ECO:0000313" key="3">
    <source>
        <dbReference type="EMBL" id="KAF5379622.1"/>
    </source>
</evidence>
<feature type="domain" description="Fungal-type protein kinase" evidence="2">
    <location>
        <begin position="161"/>
        <end position="432"/>
    </location>
</feature>
<dbReference type="Proteomes" id="UP000518752">
    <property type="component" value="Unassembled WGS sequence"/>
</dbReference>
<dbReference type="OrthoDB" id="312874at2759"/>
<evidence type="ECO:0000256" key="1">
    <source>
        <dbReference type="SAM" id="MobiDB-lite"/>
    </source>
</evidence>
<protein>
    <recommendedName>
        <fullName evidence="2">Fungal-type protein kinase domain-containing protein</fullName>
    </recommendedName>
</protein>
<keyword evidence="4" id="KW-1185">Reference proteome</keyword>
<proteinExistence type="predicted"/>
<dbReference type="SUPFAM" id="SSF56112">
    <property type="entry name" value="Protein kinase-like (PK-like)"/>
    <property type="match status" value="1"/>
</dbReference>
<reference evidence="3 4" key="1">
    <citation type="journal article" date="2020" name="ISME J.">
        <title>Uncovering the hidden diversity of litter-decomposition mechanisms in mushroom-forming fungi.</title>
        <authorList>
            <person name="Floudas D."/>
            <person name="Bentzer J."/>
            <person name="Ahren D."/>
            <person name="Johansson T."/>
            <person name="Persson P."/>
            <person name="Tunlid A."/>
        </authorList>
    </citation>
    <scope>NUCLEOTIDE SEQUENCE [LARGE SCALE GENOMIC DNA]</scope>
    <source>
        <strain evidence="3 4">CBS 406.79</strain>
    </source>
</reference>
<dbReference type="InterPro" id="IPR011009">
    <property type="entry name" value="Kinase-like_dom_sf"/>
</dbReference>
<dbReference type="Gene3D" id="1.10.510.10">
    <property type="entry name" value="Transferase(Phosphotransferase) domain 1"/>
    <property type="match status" value="1"/>
</dbReference>
<gene>
    <name evidence="3" type="ORF">D9757_009220</name>
</gene>
<sequence>MLPVTNTATESVKRSLCHKLRLTDSDAFRSGTLEQKKKILIQDLNGMVREVQVEWFLENVLPDFDFGAVVRELRKSGMITASEWKAFPNNPKDDPRHETKVYSQLNSVFDAVIETTNSLYPGQTQQFSLVMLPDRPASSEGTLRTEPDATFLSTNIARDLNADEKKVPYSWYDIANPAEFKKDLESCIKIRNMASLLTFIMTVDPLRRFSFGWTMQNRDLRLWFACRGVIFVTEAVDVFRDPGTLVHFFVSIAFSSRTALARDPTIEVSSSSSPRQYTITVNGQRFTTVKNLADYSADSLISRATRVWLVKDEEGKESVLKDVWMDTDQLPEHEILRVSKRMKIDDMDDTTPRMMNEQTPITFSVFDLAIEMSAPSSSRSSHPGESTSQANRSETSKLTPGQMQMEGPQKLTLRSKYHYRIVFEEHGTDLYALDIIHTSGWVHRDISCGKVYWLHDLVKGPRGIIGDFEYAKRCDDQTEHEKRTVETDPFFHAGDDAEYTSQGTPGFMAYEAALQRPPQDFGMRNRNASALFKTGPESVTRPQGPYTNFDPKECMIHNEFRLLLTDETTLEAIKGIDLTPVVRESVAPNSAAAEKRKQPPCDENDVLQKRKPKRLNLFDEQPQNT</sequence>
<name>A0A8H5HAB1_9AGAR</name>
<organism evidence="3 4">
    <name type="scientific">Collybiopsis confluens</name>
    <dbReference type="NCBI Taxonomy" id="2823264"/>
    <lineage>
        <taxon>Eukaryota</taxon>
        <taxon>Fungi</taxon>
        <taxon>Dikarya</taxon>
        <taxon>Basidiomycota</taxon>
        <taxon>Agaricomycotina</taxon>
        <taxon>Agaricomycetes</taxon>
        <taxon>Agaricomycetidae</taxon>
        <taxon>Agaricales</taxon>
        <taxon>Marasmiineae</taxon>
        <taxon>Omphalotaceae</taxon>
        <taxon>Collybiopsis</taxon>
    </lineage>
</organism>
<feature type="region of interest" description="Disordered" evidence="1">
    <location>
        <begin position="587"/>
        <end position="625"/>
    </location>
</feature>
<accession>A0A8H5HAB1</accession>
<dbReference type="EMBL" id="JAACJN010000068">
    <property type="protein sequence ID" value="KAF5379622.1"/>
    <property type="molecule type" value="Genomic_DNA"/>
</dbReference>
<dbReference type="InterPro" id="IPR040976">
    <property type="entry name" value="Pkinase_fungal"/>
</dbReference>
<feature type="region of interest" description="Disordered" evidence="1">
    <location>
        <begin position="374"/>
        <end position="407"/>
    </location>
</feature>
<feature type="compositionally biased region" description="Low complexity" evidence="1">
    <location>
        <begin position="374"/>
        <end position="388"/>
    </location>
</feature>
<dbReference type="Pfam" id="PF17667">
    <property type="entry name" value="Pkinase_fungal"/>
    <property type="match status" value="1"/>
</dbReference>
<evidence type="ECO:0000313" key="4">
    <source>
        <dbReference type="Proteomes" id="UP000518752"/>
    </source>
</evidence>
<comment type="caution">
    <text evidence="3">The sequence shown here is derived from an EMBL/GenBank/DDBJ whole genome shotgun (WGS) entry which is preliminary data.</text>
</comment>
<dbReference type="AlphaFoldDB" id="A0A8H5HAB1"/>